<dbReference type="InterPro" id="IPR029044">
    <property type="entry name" value="Nucleotide-diphossugar_trans"/>
</dbReference>
<reference evidence="3 4" key="1">
    <citation type="submission" date="2020-05" db="EMBL/GenBank/DDBJ databases">
        <title>Draft genome sequence of Mycobacterium hippocampi DL, isolated from European seabass, Dicentrarchus labrax, reared in fish farms.</title>
        <authorList>
            <person name="Stathopoulou P."/>
            <person name="Asimakis E."/>
            <person name="Tzokas K."/>
            <person name="Batargias C."/>
            <person name="Tsiamis G."/>
        </authorList>
    </citation>
    <scope>NUCLEOTIDE SEQUENCE [LARGE SCALE GENOMIC DNA]</scope>
    <source>
        <strain evidence="3 4">DL</strain>
    </source>
</reference>
<dbReference type="AlphaFoldDB" id="A0A850PK82"/>
<dbReference type="InterPro" id="IPR034683">
    <property type="entry name" value="IspD/TarI"/>
</dbReference>
<comment type="caution">
    <text evidence="3">The sequence shown here is derived from an EMBL/GenBank/DDBJ whole genome shotgun (WGS) entry which is preliminary data.</text>
</comment>
<keyword evidence="2 3" id="KW-0548">Nucleotidyltransferase</keyword>
<proteinExistence type="predicted"/>
<evidence type="ECO:0000256" key="2">
    <source>
        <dbReference type="ARBA" id="ARBA00022695"/>
    </source>
</evidence>
<dbReference type="RefSeq" id="WP_178357019.1">
    <property type="nucleotide sequence ID" value="NZ_JABFYL010000005.1"/>
</dbReference>
<dbReference type="EC" id="2.7.7.60" evidence="3"/>
<sequence length="219" mass="22743">MTVTAVVPLPVGYAERRDAVFAPVAGLSALVRVVRALGEVGVVVVAAARPLAVLAREALVGQRLSGVRVVEAEAPGDRVQCVAAGLRAVDTNGHVVVHDIEWPMVGTDTLKQIVATLHDGSVAVLPVLPVTDSVKAVDARGVVTATEERSALRTVQYPRGFAADVLAMLVRQADSGSFDELEAALTAGTPLTLIDGDDEALSLELPRDADYLAAVIAGR</sequence>
<accession>A0A850PK82</accession>
<dbReference type="GO" id="GO:0050518">
    <property type="term" value="F:2-C-methyl-D-erythritol 4-phosphate cytidylyltransferase activity"/>
    <property type="evidence" value="ECO:0007669"/>
    <property type="project" value="UniProtKB-EC"/>
</dbReference>
<evidence type="ECO:0000313" key="4">
    <source>
        <dbReference type="Proteomes" id="UP000570517"/>
    </source>
</evidence>
<dbReference type="Pfam" id="PF01128">
    <property type="entry name" value="IspD"/>
    <property type="match status" value="1"/>
</dbReference>
<keyword evidence="4" id="KW-1185">Reference proteome</keyword>
<keyword evidence="1 3" id="KW-0808">Transferase</keyword>
<dbReference type="SUPFAM" id="SSF53448">
    <property type="entry name" value="Nucleotide-diphospho-sugar transferases"/>
    <property type="match status" value="1"/>
</dbReference>
<gene>
    <name evidence="3" type="ORF">HLY00_4729</name>
</gene>
<organism evidence="3 4">
    <name type="scientific">Mycolicibacterium hippocampi</name>
    <dbReference type="NCBI Taxonomy" id="659824"/>
    <lineage>
        <taxon>Bacteria</taxon>
        <taxon>Bacillati</taxon>
        <taxon>Actinomycetota</taxon>
        <taxon>Actinomycetes</taxon>
        <taxon>Mycobacteriales</taxon>
        <taxon>Mycobacteriaceae</taxon>
        <taxon>Mycolicibacterium</taxon>
    </lineage>
</organism>
<evidence type="ECO:0000313" key="3">
    <source>
        <dbReference type="EMBL" id="NVN48570.1"/>
    </source>
</evidence>
<dbReference type="EMBL" id="JABFYL010000005">
    <property type="protein sequence ID" value="NVN48570.1"/>
    <property type="molecule type" value="Genomic_DNA"/>
</dbReference>
<evidence type="ECO:0000256" key="1">
    <source>
        <dbReference type="ARBA" id="ARBA00022679"/>
    </source>
</evidence>
<name>A0A850PK82_9MYCO</name>
<dbReference type="Gene3D" id="3.90.550.10">
    <property type="entry name" value="Spore Coat Polysaccharide Biosynthesis Protein SpsA, Chain A"/>
    <property type="match status" value="1"/>
</dbReference>
<protein>
    <submittedName>
        <fullName evidence="3">2-C-methyl-D-erythritol 4-phosphate cytidylyltransferase</fullName>
        <ecNumber evidence="3">2.7.7.60</ecNumber>
    </submittedName>
</protein>
<dbReference type="Proteomes" id="UP000570517">
    <property type="component" value="Unassembled WGS sequence"/>
</dbReference>